<sequence>MRRRLRHIGCISLLFLLMLSQVGAQDNAGEATNADETPSATPSEMVSATSATPITEEPPCQLENILTPENTFAWTIYPTTDEAATDTLVDAAKAIIQNYDIPTTYIYTPLFTGTQWVLQFPIGSEANTASASSGYVVMQDNAAFVLQTQVQQDQALAFIRSLLISEIFDVPVLENADGEPLTSYQSNGITWELPASWRQTGTDGKGWLRYQPTDMPDTFIAFALLHYTQDCQRINLGKARRDITSAIEGYNDLWQQNRTIGDDRWSVQTYHSQSRNQRMEGRLYLHYQEGTVLAIMAQTPTGPSASTFFRQLTSHIALIMTR</sequence>
<organism evidence="3 4">
    <name type="scientific">Phototrophicus methaneseepsis</name>
    <dbReference type="NCBI Taxonomy" id="2710758"/>
    <lineage>
        <taxon>Bacteria</taxon>
        <taxon>Bacillati</taxon>
        <taxon>Chloroflexota</taxon>
        <taxon>Candidatus Thermofontia</taxon>
        <taxon>Phototrophicales</taxon>
        <taxon>Phototrophicaceae</taxon>
        <taxon>Phototrophicus</taxon>
    </lineage>
</organism>
<keyword evidence="2" id="KW-0732">Signal</keyword>
<evidence type="ECO:0000256" key="1">
    <source>
        <dbReference type="SAM" id="MobiDB-lite"/>
    </source>
</evidence>
<protein>
    <recommendedName>
        <fullName evidence="5">Serine hydrolase</fullName>
    </recommendedName>
</protein>
<feature type="compositionally biased region" description="Polar residues" evidence="1">
    <location>
        <begin position="34"/>
        <end position="53"/>
    </location>
</feature>
<accession>A0A7S8E6Q0</accession>
<gene>
    <name evidence="3" type="ORF">G4Y79_16980</name>
</gene>
<dbReference type="AlphaFoldDB" id="A0A7S8E6Q0"/>
<keyword evidence="4" id="KW-1185">Reference proteome</keyword>
<dbReference type="EMBL" id="CP062983">
    <property type="protein sequence ID" value="QPC81381.1"/>
    <property type="molecule type" value="Genomic_DNA"/>
</dbReference>
<dbReference type="RefSeq" id="WP_195169454.1">
    <property type="nucleotide sequence ID" value="NZ_CP062983.1"/>
</dbReference>
<feature type="signal peptide" evidence="2">
    <location>
        <begin position="1"/>
        <end position="24"/>
    </location>
</feature>
<feature type="chain" id="PRO_5032367970" description="Serine hydrolase" evidence="2">
    <location>
        <begin position="25"/>
        <end position="322"/>
    </location>
</feature>
<dbReference type="KEGG" id="pmet:G4Y79_16980"/>
<evidence type="ECO:0008006" key="5">
    <source>
        <dbReference type="Google" id="ProtNLM"/>
    </source>
</evidence>
<evidence type="ECO:0000256" key="2">
    <source>
        <dbReference type="SAM" id="SignalP"/>
    </source>
</evidence>
<reference evidence="3 4" key="1">
    <citation type="submission" date="2020-02" db="EMBL/GenBank/DDBJ databases">
        <authorList>
            <person name="Zheng R.K."/>
            <person name="Sun C.M."/>
        </authorList>
    </citation>
    <scope>NUCLEOTIDE SEQUENCE [LARGE SCALE GENOMIC DNA]</scope>
    <source>
        <strain evidence="4">rifampicinis</strain>
    </source>
</reference>
<evidence type="ECO:0000313" key="4">
    <source>
        <dbReference type="Proteomes" id="UP000594468"/>
    </source>
</evidence>
<evidence type="ECO:0000313" key="3">
    <source>
        <dbReference type="EMBL" id="QPC81381.1"/>
    </source>
</evidence>
<feature type="region of interest" description="Disordered" evidence="1">
    <location>
        <begin position="28"/>
        <end position="58"/>
    </location>
</feature>
<proteinExistence type="predicted"/>
<dbReference type="Proteomes" id="UP000594468">
    <property type="component" value="Chromosome"/>
</dbReference>
<name>A0A7S8E6Q0_9CHLR</name>